<accession>A0AC58U2Y0</accession>
<reference evidence="2" key="2">
    <citation type="submission" date="2025-08" db="UniProtKB">
        <authorList>
            <consortium name="RefSeq"/>
        </authorList>
    </citation>
    <scope>IDENTIFICATION</scope>
    <source>
        <tissue evidence="2">Leaf</tissue>
    </source>
</reference>
<dbReference type="Proteomes" id="UP000790787">
    <property type="component" value="Chromosome 24"/>
</dbReference>
<organism evidence="1 2">
    <name type="scientific">Nicotiana tabacum</name>
    <name type="common">Common tobacco</name>
    <dbReference type="NCBI Taxonomy" id="4097"/>
    <lineage>
        <taxon>Eukaryota</taxon>
        <taxon>Viridiplantae</taxon>
        <taxon>Streptophyta</taxon>
        <taxon>Embryophyta</taxon>
        <taxon>Tracheophyta</taxon>
        <taxon>Spermatophyta</taxon>
        <taxon>Magnoliopsida</taxon>
        <taxon>eudicotyledons</taxon>
        <taxon>Gunneridae</taxon>
        <taxon>Pentapetalae</taxon>
        <taxon>asterids</taxon>
        <taxon>lamiids</taxon>
        <taxon>Solanales</taxon>
        <taxon>Solanaceae</taxon>
        <taxon>Nicotianoideae</taxon>
        <taxon>Nicotianeae</taxon>
        <taxon>Nicotiana</taxon>
    </lineage>
</organism>
<protein>
    <submittedName>
        <fullName evidence="2">Uncharacterized protein LOC142178391</fullName>
    </submittedName>
</protein>
<evidence type="ECO:0000313" key="1">
    <source>
        <dbReference type="Proteomes" id="UP000790787"/>
    </source>
</evidence>
<evidence type="ECO:0000313" key="2">
    <source>
        <dbReference type="RefSeq" id="XP_075103833.1"/>
    </source>
</evidence>
<sequence length="172" mass="20117">MLQIGAYTLTCKFEALLQNFQYHITGVYAPNCRIERRTVWREIGAVRGLMESPCAVCGDFNVTRYPSEKRDCSRRSSEMVEFSNFIEGMELIDLQLEGGSYTWFKGDNHTTASRIDRFLISEEWDDSFRNIKQTIQQRLISDHTPVALRCGAWEQDKSYCKFENWWLNSLSD</sequence>
<keyword evidence="1" id="KW-1185">Reference proteome</keyword>
<proteinExistence type="predicted"/>
<gene>
    <name evidence="2" type="primary">LOC142178391</name>
</gene>
<reference evidence="1" key="1">
    <citation type="journal article" date="2014" name="Nat. Commun.">
        <title>The tobacco genome sequence and its comparison with those of tomato and potato.</title>
        <authorList>
            <person name="Sierro N."/>
            <person name="Battey J.N."/>
            <person name="Ouadi S."/>
            <person name="Bakaher N."/>
            <person name="Bovet L."/>
            <person name="Willig A."/>
            <person name="Goepfert S."/>
            <person name="Peitsch M.C."/>
            <person name="Ivanov N.V."/>
        </authorList>
    </citation>
    <scope>NUCLEOTIDE SEQUENCE [LARGE SCALE GENOMIC DNA]</scope>
</reference>
<name>A0AC58U2Y0_TOBAC</name>
<dbReference type="RefSeq" id="XP_075103833.1">
    <property type="nucleotide sequence ID" value="XM_075247732.1"/>
</dbReference>